<keyword evidence="2" id="KW-0560">Oxidoreductase</keyword>
<evidence type="ECO:0000313" key="8">
    <source>
        <dbReference type="Proteomes" id="UP000822688"/>
    </source>
</evidence>
<dbReference type="Pfam" id="PF00248">
    <property type="entry name" value="Aldo_ket_red"/>
    <property type="match status" value="1"/>
</dbReference>
<dbReference type="SUPFAM" id="SSF51430">
    <property type="entry name" value="NAD(P)-linked oxidoreductase"/>
    <property type="match status" value="1"/>
</dbReference>
<dbReference type="InterPro" id="IPR036812">
    <property type="entry name" value="NAD(P)_OxRdtase_dom_sf"/>
</dbReference>
<dbReference type="Gene3D" id="3.20.20.100">
    <property type="entry name" value="NADP-dependent oxidoreductase domain"/>
    <property type="match status" value="1"/>
</dbReference>
<proteinExistence type="inferred from homology"/>
<comment type="similarity">
    <text evidence="1">Belongs to the aldo/keto reductase family.</text>
</comment>
<evidence type="ECO:0000259" key="6">
    <source>
        <dbReference type="Pfam" id="PF00248"/>
    </source>
</evidence>
<dbReference type="PANTHER" id="PTHR43827:SF13">
    <property type="entry name" value="ALDO_KETO REDUCTASE FAMILY PROTEIN"/>
    <property type="match status" value="1"/>
</dbReference>
<feature type="active site" description="Proton donor" evidence="3">
    <location>
        <position position="65"/>
    </location>
</feature>
<dbReference type="EMBL" id="CM026424">
    <property type="protein sequence ID" value="KAG0581648.1"/>
    <property type="molecule type" value="Genomic_DNA"/>
</dbReference>
<protein>
    <recommendedName>
        <fullName evidence="6">NADP-dependent oxidoreductase domain-containing protein</fullName>
    </recommendedName>
</protein>
<evidence type="ECO:0000256" key="4">
    <source>
        <dbReference type="PIRSR" id="PIRSR000097-2"/>
    </source>
</evidence>
<dbReference type="PROSITE" id="PS00062">
    <property type="entry name" value="ALDOKETO_REDUCTASE_2"/>
    <property type="match status" value="1"/>
</dbReference>
<name>A0A8T0IGH9_CERPU</name>
<evidence type="ECO:0000256" key="5">
    <source>
        <dbReference type="PIRSR" id="PIRSR000097-3"/>
    </source>
</evidence>
<dbReference type="PIRSF" id="PIRSF000097">
    <property type="entry name" value="AKR"/>
    <property type="match status" value="1"/>
</dbReference>
<dbReference type="OrthoDB" id="416253at2759"/>
<feature type="site" description="Lowers pKa of active site Tyr" evidence="5">
    <location>
        <position position="90"/>
    </location>
</feature>
<dbReference type="InterPro" id="IPR023210">
    <property type="entry name" value="NADP_OxRdtase_dom"/>
</dbReference>
<dbReference type="PROSITE" id="PS00798">
    <property type="entry name" value="ALDOKETO_REDUCTASE_1"/>
    <property type="match status" value="1"/>
</dbReference>
<dbReference type="PANTHER" id="PTHR43827">
    <property type="entry name" value="2,5-DIKETO-D-GLUCONIC ACID REDUCTASE"/>
    <property type="match status" value="1"/>
</dbReference>
<dbReference type="CDD" id="cd19071">
    <property type="entry name" value="AKR_AKR1-5-like"/>
    <property type="match status" value="1"/>
</dbReference>
<reference evidence="7" key="1">
    <citation type="submission" date="2020-06" db="EMBL/GenBank/DDBJ databases">
        <title>WGS assembly of Ceratodon purpureus strain R40.</title>
        <authorList>
            <person name="Carey S.B."/>
            <person name="Jenkins J."/>
            <person name="Shu S."/>
            <person name="Lovell J.T."/>
            <person name="Sreedasyam A."/>
            <person name="Maumus F."/>
            <person name="Tiley G.P."/>
            <person name="Fernandez-Pozo N."/>
            <person name="Barry K."/>
            <person name="Chen C."/>
            <person name="Wang M."/>
            <person name="Lipzen A."/>
            <person name="Daum C."/>
            <person name="Saski C.A."/>
            <person name="Payton A.C."/>
            <person name="Mcbreen J.C."/>
            <person name="Conrad R.E."/>
            <person name="Kollar L.M."/>
            <person name="Olsson S."/>
            <person name="Huttunen S."/>
            <person name="Landis J.B."/>
            <person name="Wickett N.J."/>
            <person name="Johnson M.G."/>
            <person name="Rensing S.A."/>
            <person name="Grimwood J."/>
            <person name="Schmutz J."/>
            <person name="Mcdaniel S.F."/>
        </authorList>
    </citation>
    <scope>NUCLEOTIDE SEQUENCE</scope>
    <source>
        <strain evidence="7">R40</strain>
    </source>
</reference>
<dbReference type="AlphaFoldDB" id="A0A8T0IGH9"/>
<dbReference type="InterPro" id="IPR018170">
    <property type="entry name" value="Aldo/ket_reductase_CS"/>
</dbReference>
<dbReference type="PROSITE" id="PS00063">
    <property type="entry name" value="ALDOKETO_REDUCTASE_3"/>
    <property type="match status" value="1"/>
</dbReference>
<comment type="caution">
    <text evidence="7">The sequence shown here is derived from an EMBL/GenBank/DDBJ whole genome shotgun (WGS) entry which is preliminary data.</text>
</comment>
<dbReference type="FunFam" id="3.20.20.100:FF:000015">
    <property type="entry name" value="Oxidoreductase, aldo/keto reductase family"/>
    <property type="match status" value="1"/>
</dbReference>
<dbReference type="PRINTS" id="PR00069">
    <property type="entry name" value="ALDKETRDTASE"/>
</dbReference>
<evidence type="ECO:0000313" key="7">
    <source>
        <dbReference type="EMBL" id="KAG0581648.1"/>
    </source>
</evidence>
<dbReference type="Proteomes" id="UP000822688">
    <property type="component" value="Chromosome 4"/>
</dbReference>
<keyword evidence="8" id="KW-1185">Reference proteome</keyword>
<evidence type="ECO:0000256" key="1">
    <source>
        <dbReference type="ARBA" id="ARBA00007905"/>
    </source>
</evidence>
<accession>A0A8T0IGH9</accession>
<gene>
    <name evidence="7" type="ORF">KC19_4G268700</name>
</gene>
<feature type="domain" description="NADP-dependent oxidoreductase" evidence="6">
    <location>
        <begin position="37"/>
        <end position="275"/>
    </location>
</feature>
<sequence length="287" mass="32097">MAEKAAALAAGPLSVELVHKGYDGPVVSIPKLGLGVYQVPPKDALQATALALKIGYRHIDSAALYRNEQAVGRAVRESGIPRDQIFVTTKVWNSDQGYQNTLRAFDRSLNELGLGYVDLYLVHSPMPAQRRLETWKAMEEVLKSGKAKAIGVSNYGVHHLQELFANCNIRPSVNQIQLHPFGAHKELVNFCENEGIVLEAYSPLTQGRRLNDRTLVQIAKEYNKSPAQILIRWCLQKNFVVLPKSVTPQRILENSQVFDFNISEANMAKLDALDEGWYCGWDPTLDR</sequence>
<evidence type="ECO:0000256" key="3">
    <source>
        <dbReference type="PIRSR" id="PIRSR000097-1"/>
    </source>
</evidence>
<feature type="binding site" evidence="4">
    <location>
        <position position="123"/>
    </location>
    <ligand>
        <name>substrate</name>
    </ligand>
</feature>
<organism evidence="7 8">
    <name type="scientific">Ceratodon purpureus</name>
    <name type="common">Fire moss</name>
    <name type="synonym">Dicranum purpureum</name>
    <dbReference type="NCBI Taxonomy" id="3225"/>
    <lineage>
        <taxon>Eukaryota</taxon>
        <taxon>Viridiplantae</taxon>
        <taxon>Streptophyta</taxon>
        <taxon>Embryophyta</taxon>
        <taxon>Bryophyta</taxon>
        <taxon>Bryophytina</taxon>
        <taxon>Bryopsida</taxon>
        <taxon>Dicranidae</taxon>
        <taxon>Pseudoditrichales</taxon>
        <taxon>Ditrichaceae</taxon>
        <taxon>Ceratodon</taxon>
    </lineage>
</organism>
<dbReference type="InterPro" id="IPR020471">
    <property type="entry name" value="AKR"/>
</dbReference>
<evidence type="ECO:0000256" key="2">
    <source>
        <dbReference type="ARBA" id="ARBA00023002"/>
    </source>
</evidence>
<dbReference type="GO" id="GO:0016491">
    <property type="term" value="F:oxidoreductase activity"/>
    <property type="evidence" value="ECO:0007669"/>
    <property type="project" value="UniProtKB-KW"/>
</dbReference>